<dbReference type="InterPro" id="IPR010987">
    <property type="entry name" value="Glutathione-S-Trfase_C-like"/>
</dbReference>
<reference evidence="6" key="2">
    <citation type="submission" date="2025-08" db="UniProtKB">
        <authorList>
            <consortium name="Ensembl"/>
        </authorList>
    </citation>
    <scope>IDENTIFICATION</scope>
</reference>
<dbReference type="InterPro" id="IPR036282">
    <property type="entry name" value="Glutathione-S-Trfase_C_sf"/>
</dbReference>
<dbReference type="InterPro" id="IPR003080">
    <property type="entry name" value="GST_alpha"/>
</dbReference>
<dbReference type="PANTHER" id="PTHR11571:SF123">
    <property type="entry name" value="GLUTATHIONE S-TRANSFERASE A4"/>
    <property type="match status" value="1"/>
</dbReference>
<dbReference type="Pfam" id="PF14497">
    <property type="entry name" value="GST_C_3"/>
    <property type="match status" value="1"/>
</dbReference>
<dbReference type="FunFam" id="1.20.1050.10:FF:000005">
    <property type="entry name" value="Glutathione S-transferase A1"/>
    <property type="match status" value="1"/>
</dbReference>
<evidence type="ECO:0000256" key="3">
    <source>
        <dbReference type="ARBA" id="ARBA00022679"/>
    </source>
</evidence>
<dbReference type="EC" id="2.5.1.18" evidence="2"/>
<dbReference type="InterPro" id="IPR040079">
    <property type="entry name" value="Glutathione_S-Trfase"/>
</dbReference>
<dbReference type="CDD" id="cd03208">
    <property type="entry name" value="GST_C_Alpha"/>
    <property type="match status" value="1"/>
</dbReference>
<dbReference type="InterPro" id="IPR004045">
    <property type="entry name" value="Glutathione_S-Trfase_N"/>
</dbReference>
<dbReference type="Pfam" id="PF02798">
    <property type="entry name" value="GST_N"/>
    <property type="match status" value="1"/>
</dbReference>
<evidence type="ECO:0000259" key="4">
    <source>
        <dbReference type="PROSITE" id="PS50404"/>
    </source>
</evidence>
<reference evidence="6" key="1">
    <citation type="submission" date="2019-03" db="EMBL/GenBank/DDBJ databases">
        <title>Genome sequencing and reference-guided assembly of Black Bengal Goat (Capra hircus).</title>
        <authorList>
            <person name="Siddiki A.Z."/>
            <person name="Baten A."/>
            <person name="Billah M."/>
            <person name="Alam M.A.U."/>
            <person name="Shawrob K.S.M."/>
            <person name="Saha S."/>
            <person name="Chowdhury M."/>
            <person name="Rahman A.H."/>
            <person name="Stear M."/>
            <person name="Miah G."/>
            <person name="Das G.B."/>
            <person name="Hossain M.M."/>
            <person name="Kumkum M."/>
            <person name="Islam M.S."/>
            <person name="Mollah A.M."/>
            <person name="Ahsan A."/>
            <person name="Tusar F."/>
            <person name="Khan M.K.I."/>
        </authorList>
    </citation>
    <scope>NUCLEOTIDE SEQUENCE [LARGE SCALE GENOMIC DNA]</scope>
</reference>
<feature type="domain" description="GST N-terminal" evidence="4">
    <location>
        <begin position="156"/>
        <end position="236"/>
    </location>
</feature>
<dbReference type="PROSITE" id="PS50405">
    <property type="entry name" value="GST_CTER"/>
    <property type="match status" value="1"/>
</dbReference>
<name>A0A8C2QXG1_CAPHI</name>
<dbReference type="SFLD" id="SFLDS00019">
    <property type="entry name" value="Glutathione_Transferase_(cytos"/>
    <property type="match status" value="1"/>
</dbReference>
<evidence type="ECO:0000259" key="5">
    <source>
        <dbReference type="PROSITE" id="PS50405"/>
    </source>
</evidence>
<dbReference type="InterPro" id="IPR004046">
    <property type="entry name" value="GST_C"/>
</dbReference>
<organism evidence="6">
    <name type="scientific">Capra hircus</name>
    <name type="common">Goat</name>
    <dbReference type="NCBI Taxonomy" id="9925"/>
    <lineage>
        <taxon>Eukaryota</taxon>
        <taxon>Metazoa</taxon>
        <taxon>Chordata</taxon>
        <taxon>Craniata</taxon>
        <taxon>Vertebrata</taxon>
        <taxon>Euteleostomi</taxon>
        <taxon>Mammalia</taxon>
        <taxon>Eutheria</taxon>
        <taxon>Laurasiatheria</taxon>
        <taxon>Artiodactyla</taxon>
        <taxon>Ruminantia</taxon>
        <taxon>Pecora</taxon>
        <taxon>Bovidae</taxon>
        <taxon>Caprinae</taxon>
        <taxon>Capra</taxon>
    </lineage>
</organism>
<dbReference type="PANTHER" id="PTHR11571">
    <property type="entry name" value="GLUTATHIONE S-TRANSFERASE"/>
    <property type="match status" value="1"/>
</dbReference>
<dbReference type="SUPFAM" id="SSF52833">
    <property type="entry name" value="Thioredoxin-like"/>
    <property type="match status" value="1"/>
</dbReference>
<comment type="similarity">
    <text evidence="1">Belongs to the GST superfamily. Alpha family.</text>
</comment>
<proteinExistence type="inferred from homology"/>
<dbReference type="SFLD" id="SFLDG00363">
    <property type="entry name" value="AMPS_(cytGST):_Alpha-__Mu-__Pi"/>
    <property type="match status" value="1"/>
</dbReference>
<dbReference type="GO" id="GO:0004364">
    <property type="term" value="F:glutathione transferase activity"/>
    <property type="evidence" value="ECO:0007669"/>
    <property type="project" value="UniProtKB-EC"/>
</dbReference>
<dbReference type="PROSITE" id="PS50404">
    <property type="entry name" value="GST_NTER"/>
    <property type="match status" value="1"/>
</dbReference>
<dbReference type="Ensembl" id="ENSCHIT00010022290.1">
    <property type="protein sequence ID" value="ENSCHIP00010015880.1"/>
    <property type="gene ID" value="ENSCHIG00010011609.1"/>
</dbReference>
<accession>A0A8C2QXG1</accession>
<dbReference type="SUPFAM" id="SSF47616">
    <property type="entry name" value="GST C-terminal domain-like"/>
    <property type="match status" value="1"/>
</dbReference>
<dbReference type="Gene3D" id="3.40.30.10">
    <property type="entry name" value="Glutaredoxin"/>
    <property type="match status" value="1"/>
</dbReference>
<dbReference type="GO" id="GO:0006805">
    <property type="term" value="P:xenobiotic metabolic process"/>
    <property type="evidence" value="ECO:0007669"/>
    <property type="project" value="TreeGrafter"/>
</dbReference>
<dbReference type="InterPro" id="IPR036249">
    <property type="entry name" value="Thioredoxin-like_sf"/>
</dbReference>
<dbReference type="AlphaFoldDB" id="A0A8C2QXG1"/>
<dbReference type="PRINTS" id="PR01266">
    <property type="entry name" value="GSTRNSFRASEA"/>
</dbReference>
<dbReference type="Gene3D" id="1.20.1050.10">
    <property type="match status" value="1"/>
</dbReference>
<sequence>MLNIAVSIGEIFWSLAYRGRLGPPTGPRAADRSLGGFVRFWSLQVEPGLSPSCHSHLPFPPLFVSPGSESLTLLPHPGITPAFILSLSPSCGPVPVGADRNPLGWGWGWGSCLVGVRSLINPPCAVQSPGWKALMVSQRGLSGRAEQKPEKAVMATKPKLHYPNGRGRMESVRWVLAAAGVEFDEEFLETKEQLQKLQDGNHLLFQQVPMVEIDGMKLVQTRSILHYIADKHHLFGKDLKERTLIDMYVEGTLDLLELLIMHPFLKPDDQQKEVANMAQKAIIRYFPVFEKVLRGHGQRFLVGNQLSLADIILLQTILALEEKIPNILSAFPHLQEYIMKISNIPAINKFLEPSSEKQPLPDDMYVKTMYSNCK</sequence>
<keyword evidence="3" id="KW-0808">Transferase</keyword>
<evidence type="ECO:0000313" key="6">
    <source>
        <dbReference type="Ensembl" id="ENSCHIP00010015880.1"/>
    </source>
</evidence>
<dbReference type="SFLD" id="SFLDG01205">
    <property type="entry name" value="AMPS.1"/>
    <property type="match status" value="1"/>
</dbReference>
<dbReference type="InterPro" id="IPR050213">
    <property type="entry name" value="GST_superfamily"/>
</dbReference>
<dbReference type="GO" id="GO:0006749">
    <property type="term" value="P:glutathione metabolic process"/>
    <property type="evidence" value="ECO:0007669"/>
    <property type="project" value="TreeGrafter"/>
</dbReference>
<evidence type="ECO:0000256" key="2">
    <source>
        <dbReference type="ARBA" id="ARBA00012452"/>
    </source>
</evidence>
<protein>
    <recommendedName>
        <fullName evidence="2">glutathione transferase</fullName>
        <ecNumber evidence="2">2.5.1.18</ecNumber>
    </recommendedName>
</protein>
<evidence type="ECO:0000256" key="1">
    <source>
        <dbReference type="ARBA" id="ARBA00011055"/>
    </source>
</evidence>
<feature type="domain" description="GST C-terminal" evidence="5">
    <location>
        <begin position="238"/>
        <end position="360"/>
    </location>
</feature>